<protein>
    <submittedName>
        <fullName evidence="4">Tetratricopeptide repeat protein</fullName>
    </submittedName>
</protein>
<feature type="compositionally biased region" description="Basic residues" evidence="3">
    <location>
        <begin position="236"/>
        <end position="245"/>
    </location>
</feature>
<feature type="compositionally biased region" description="Polar residues" evidence="3">
    <location>
        <begin position="204"/>
        <end position="213"/>
    </location>
</feature>
<dbReference type="PANTHER" id="PTHR45641">
    <property type="entry name" value="TETRATRICOPEPTIDE REPEAT PROTEIN (AFU_ORTHOLOGUE AFUA_6G03870)"/>
    <property type="match status" value="1"/>
</dbReference>
<evidence type="ECO:0000256" key="3">
    <source>
        <dbReference type="SAM" id="MobiDB-lite"/>
    </source>
</evidence>
<comment type="caution">
    <text evidence="4">The sequence shown here is derived from an EMBL/GenBank/DDBJ whole genome shotgun (WGS) entry which is preliminary data.</text>
</comment>
<gene>
    <name evidence="4" type="ORF">PAPYR_102</name>
</gene>
<dbReference type="Gene3D" id="1.25.40.10">
    <property type="entry name" value="Tetratricopeptide repeat domain"/>
    <property type="match status" value="1"/>
</dbReference>
<sequence>MQAVDGVVLGYPSLIRDILLPPQAPTDEIARLLESAHCYHNQSHYERAVEIFELTLQKWSALCDQKEPPLEVSLYFHLAVGEVFESAGLDDEALATYLAAVKLSDWLPDGHPDIATPFARVGGVHFHALQMEEAVQNFLVAKVIREETLGPNHPDTAAIYHNLACCMLLLPPKYDECMQLFKKALAVFEFELGPEHPRTETTRRNLTTAQRTLTPKRILKPLPPPPEIKKPEAPAKKKKGKKKKK</sequence>
<keyword evidence="5" id="KW-1185">Reference proteome</keyword>
<name>A0ABQ8UWD2_9EUKA</name>
<feature type="region of interest" description="Disordered" evidence="3">
    <location>
        <begin position="197"/>
        <end position="245"/>
    </location>
</feature>
<evidence type="ECO:0000256" key="1">
    <source>
        <dbReference type="ARBA" id="ARBA00022737"/>
    </source>
</evidence>
<keyword evidence="2" id="KW-0802">TPR repeat</keyword>
<evidence type="ECO:0000313" key="5">
    <source>
        <dbReference type="Proteomes" id="UP001141327"/>
    </source>
</evidence>
<dbReference type="SUPFAM" id="SSF48452">
    <property type="entry name" value="TPR-like"/>
    <property type="match status" value="1"/>
</dbReference>
<dbReference type="Pfam" id="PF13424">
    <property type="entry name" value="TPR_12"/>
    <property type="match status" value="1"/>
</dbReference>
<organism evidence="4 5">
    <name type="scientific">Paratrimastix pyriformis</name>
    <dbReference type="NCBI Taxonomy" id="342808"/>
    <lineage>
        <taxon>Eukaryota</taxon>
        <taxon>Metamonada</taxon>
        <taxon>Preaxostyla</taxon>
        <taxon>Paratrimastigidae</taxon>
        <taxon>Paratrimastix</taxon>
    </lineage>
</organism>
<keyword evidence="1" id="KW-0677">Repeat</keyword>
<proteinExistence type="predicted"/>
<reference evidence="4" key="1">
    <citation type="journal article" date="2022" name="bioRxiv">
        <title>Genomics of Preaxostyla Flagellates Illuminates Evolutionary Transitions and the Path Towards Mitochondrial Loss.</title>
        <authorList>
            <person name="Novak L.V.F."/>
            <person name="Treitli S.C."/>
            <person name="Pyrih J."/>
            <person name="Halakuc P."/>
            <person name="Pipaliya S.V."/>
            <person name="Vacek V."/>
            <person name="Brzon O."/>
            <person name="Soukal P."/>
            <person name="Eme L."/>
            <person name="Dacks J.B."/>
            <person name="Karnkowska A."/>
            <person name="Elias M."/>
            <person name="Hampl V."/>
        </authorList>
    </citation>
    <scope>NUCLEOTIDE SEQUENCE</scope>
    <source>
        <strain evidence="4">RCP-MX</strain>
    </source>
</reference>
<evidence type="ECO:0000313" key="4">
    <source>
        <dbReference type="EMBL" id="KAJ4462892.1"/>
    </source>
</evidence>
<evidence type="ECO:0000256" key="2">
    <source>
        <dbReference type="ARBA" id="ARBA00022803"/>
    </source>
</evidence>
<dbReference type="InterPro" id="IPR011990">
    <property type="entry name" value="TPR-like_helical_dom_sf"/>
</dbReference>
<accession>A0ABQ8UWD2</accession>
<dbReference type="EMBL" id="JAPMOS010000001">
    <property type="protein sequence ID" value="KAJ4462892.1"/>
    <property type="molecule type" value="Genomic_DNA"/>
</dbReference>
<dbReference type="Proteomes" id="UP001141327">
    <property type="component" value="Unassembled WGS sequence"/>
</dbReference>
<dbReference type="PANTHER" id="PTHR45641:SF19">
    <property type="entry name" value="NEPHROCYSTIN-3"/>
    <property type="match status" value="1"/>
</dbReference>